<accession>A0A5A7PZX0</accession>
<dbReference type="GO" id="GO:0003743">
    <property type="term" value="F:translation initiation factor activity"/>
    <property type="evidence" value="ECO:0007669"/>
    <property type="project" value="UniProtKB-KW"/>
</dbReference>
<comment type="caution">
    <text evidence="2">The sequence shown here is derived from an EMBL/GenBank/DDBJ whole genome shotgun (WGS) entry which is preliminary data.</text>
</comment>
<dbReference type="EMBL" id="BKCP01005516">
    <property type="protein sequence ID" value="GER38433.1"/>
    <property type="molecule type" value="Genomic_DNA"/>
</dbReference>
<sequence length="264" mass="28025">MNCAAQAMARCNLCDRYACRASVLPPPSIRSYLYTLRIEKNLKPAFPAWWRPVPIRVVLCQLLDQLLQTGADEIIPKIHRQPEIDPSAAHSGGAASGALEYDLDISSPRLEAVDVVVEEGERVELVGGSSTEERRQILESSTAAGREGERVGAGRGGGEDDREAAERGGGREGVGEEGVRDWVVGDRGSGFRVGFFQKSASAVGADDIGGGGGRGHDGDVAFALVAVVLTRGGSGSAVPAARNTRRRHGFCAERERERFIGSGV</sequence>
<keyword evidence="3" id="KW-1185">Reference proteome</keyword>
<dbReference type="AlphaFoldDB" id="A0A5A7PZX0"/>
<keyword evidence="2" id="KW-0648">Protein biosynthesis</keyword>
<keyword evidence="2" id="KW-0396">Initiation factor</keyword>
<evidence type="ECO:0000313" key="2">
    <source>
        <dbReference type="EMBL" id="GER38433.1"/>
    </source>
</evidence>
<gene>
    <name evidence="2" type="ORF">STAS_14957</name>
</gene>
<name>A0A5A7PZX0_STRAF</name>
<protein>
    <submittedName>
        <fullName evidence="2">Eukaryotic translation initiation factor 3subunit A</fullName>
    </submittedName>
</protein>
<feature type="region of interest" description="Disordered" evidence="1">
    <location>
        <begin position="126"/>
        <end position="176"/>
    </location>
</feature>
<feature type="compositionally biased region" description="Basic and acidic residues" evidence="1">
    <location>
        <begin position="164"/>
        <end position="176"/>
    </location>
</feature>
<evidence type="ECO:0000313" key="3">
    <source>
        <dbReference type="Proteomes" id="UP000325081"/>
    </source>
</evidence>
<dbReference type="Proteomes" id="UP000325081">
    <property type="component" value="Unassembled WGS sequence"/>
</dbReference>
<organism evidence="2 3">
    <name type="scientific">Striga asiatica</name>
    <name type="common">Asiatic witchweed</name>
    <name type="synonym">Buchnera asiatica</name>
    <dbReference type="NCBI Taxonomy" id="4170"/>
    <lineage>
        <taxon>Eukaryota</taxon>
        <taxon>Viridiplantae</taxon>
        <taxon>Streptophyta</taxon>
        <taxon>Embryophyta</taxon>
        <taxon>Tracheophyta</taxon>
        <taxon>Spermatophyta</taxon>
        <taxon>Magnoliopsida</taxon>
        <taxon>eudicotyledons</taxon>
        <taxon>Gunneridae</taxon>
        <taxon>Pentapetalae</taxon>
        <taxon>asterids</taxon>
        <taxon>lamiids</taxon>
        <taxon>Lamiales</taxon>
        <taxon>Orobanchaceae</taxon>
        <taxon>Buchnereae</taxon>
        <taxon>Striga</taxon>
    </lineage>
</organism>
<reference evidence="3" key="1">
    <citation type="journal article" date="2019" name="Curr. Biol.">
        <title>Genome Sequence of Striga asiatica Provides Insight into the Evolution of Plant Parasitism.</title>
        <authorList>
            <person name="Yoshida S."/>
            <person name="Kim S."/>
            <person name="Wafula E.K."/>
            <person name="Tanskanen J."/>
            <person name="Kim Y.M."/>
            <person name="Honaas L."/>
            <person name="Yang Z."/>
            <person name="Spallek T."/>
            <person name="Conn C.E."/>
            <person name="Ichihashi Y."/>
            <person name="Cheong K."/>
            <person name="Cui S."/>
            <person name="Der J.P."/>
            <person name="Gundlach H."/>
            <person name="Jiao Y."/>
            <person name="Hori C."/>
            <person name="Ishida J.K."/>
            <person name="Kasahara H."/>
            <person name="Kiba T."/>
            <person name="Kim M.S."/>
            <person name="Koo N."/>
            <person name="Laohavisit A."/>
            <person name="Lee Y.H."/>
            <person name="Lumba S."/>
            <person name="McCourt P."/>
            <person name="Mortimer J.C."/>
            <person name="Mutuku J.M."/>
            <person name="Nomura T."/>
            <person name="Sasaki-Sekimoto Y."/>
            <person name="Seto Y."/>
            <person name="Wang Y."/>
            <person name="Wakatake T."/>
            <person name="Sakakibara H."/>
            <person name="Demura T."/>
            <person name="Yamaguchi S."/>
            <person name="Yoneyama K."/>
            <person name="Manabe R.I."/>
            <person name="Nelson D.C."/>
            <person name="Schulman A.H."/>
            <person name="Timko M.P."/>
            <person name="dePamphilis C.W."/>
            <person name="Choi D."/>
            <person name="Shirasu K."/>
        </authorList>
    </citation>
    <scope>NUCLEOTIDE SEQUENCE [LARGE SCALE GENOMIC DNA]</scope>
    <source>
        <strain evidence="3">cv. UVA1</strain>
    </source>
</reference>
<evidence type="ECO:0000256" key="1">
    <source>
        <dbReference type="SAM" id="MobiDB-lite"/>
    </source>
</evidence>
<proteinExistence type="predicted"/>